<dbReference type="InterPro" id="IPR036961">
    <property type="entry name" value="Kinesin_motor_dom_sf"/>
</dbReference>
<proteinExistence type="predicted"/>
<gene>
    <name evidence="1" type="ORF">GIB67_006548</name>
</gene>
<name>A0A7J7LEP6_9MAGN</name>
<evidence type="ECO:0000313" key="1">
    <source>
        <dbReference type="EMBL" id="KAF6141103.1"/>
    </source>
</evidence>
<sequence length="330" mass="36595">MHLPIIYESFKDVPNDRIAFVVKGLEGQTVGVIGAGHKSRQIFDQVWLKFSGLGQISRTNTDDTLKFPMCEFIVPGAQNTTVLVVGATSRIGRVVIRKRMLRGYNVKPQYFDTRIINELGSSKKSRGGSGRHASKVSRHCNWGCRRTLSSQVCNRRLQQDHLLRQVCEGTYFQDVVAAKYDGGMDSKFEFTETGNVVFSGEEFEMIPSLSSEALISAKEEPDASILPVIDGLLRVHKHTVDSLDADLSNAPTPLSFLKGEGTTLPKLAIPSRTPIQIREILNGGITLAGVIEPEVRSKEEMATYFSRESLTHATGSTNMNRHSRCVLHPY</sequence>
<dbReference type="AlphaFoldDB" id="A0A7J7LEP6"/>
<organism evidence="1 2">
    <name type="scientific">Kingdonia uniflora</name>
    <dbReference type="NCBI Taxonomy" id="39325"/>
    <lineage>
        <taxon>Eukaryota</taxon>
        <taxon>Viridiplantae</taxon>
        <taxon>Streptophyta</taxon>
        <taxon>Embryophyta</taxon>
        <taxon>Tracheophyta</taxon>
        <taxon>Spermatophyta</taxon>
        <taxon>Magnoliopsida</taxon>
        <taxon>Ranunculales</taxon>
        <taxon>Circaeasteraceae</taxon>
        <taxon>Kingdonia</taxon>
    </lineage>
</organism>
<dbReference type="Gene3D" id="3.40.850.10">
    <property type="entry name" value="Kinesin motor domain"/>
    <property type="match status" value="1"/>
</dbReference>
<keyword evidence="2" id="KW-1185">Reference proteome</keyword>
<comment type="caution">
    <text evidence="1">The sequence shown here is derived from an EMBL/GenBank/DDBJ whole genome shotgun (WGS) entry which is preliminary data.</text>
</comment>
<evidence type="ECO:0000313" key="2">
    <source>
        <dbReference type="Proteomes" id="UP000541444"/>
    </source>
</evidence>
<reference evidence="1 2" key="1">
    <citation type="journal article" date="2020" name="IScience">
        <title>Genome Sequencing of the Endangered Kingdonia uniflora (Circaeasteraceae, Ranunculales) Reveals Potential Mechanisms of Evolutionary Specialization.</title>
        <authorList>
            <person name="Sun Y."/>
            <person name="Deng T."/>
            <person name="Zhang A."/>
            <person name="Moore M.J."/>
            <person name="Landis J.B."/>
            <person name="Lin N."/>
            <person name="Zhang H."/>
            <person name="Zhang X."/>
            <person name="Huang J."/>
            <person name="Zhang X."/>
            <person name="Sun H."/>
            <person name="Wang H."/>
        </authorList>
    </citation>
    <scope>NUCLEOTIDE SEQUENCE [LARGE SCALE GENOMIC DNA]</scope>
    <source>
        <strain evidence="1">TB1705</strain>
        <tissue evidence="1">Leaf</tissue>
    </source>
</reference>
<accession>A0A7J7LEP6</accession>
<protein>
    <submittedName>
        <fullName evidence="1">Uncharacterized protein</fullName>
    </submittedName>
</protein>
<dbReference type="OrthoDB" id="1725630at2759"/>
<dbReference type="Proteomes" id="UP000541444">
    <property type="component" value="Unassembled WGS sequence"/>
</dbReference>
<dbReference type="EMBL" id="JACGCM010002332">
    <property type="protein sequence ID" value="KAF6141103.1"/>
    <property type="molecule type" value="Genomic_DNA"/>
</dbReference>